<accession>A0AA39EZT6</accession>
<sequence length="122" mass="13976">MSDQGINRDHIPFENLLNTTDENEDTTDKVQEAYCRKPFESLVDDSDSDNYENDPHHEHDNDVVKSSHEIVAYIAGFMIRKTSRYTKCFTCIDTLQSTNKSASGRDKFIELMNDGGLIYQCS</sequence>
<feature type="compositionally biased region" description="Basic and acidic residues" evidence="1">
    <location>
        <begin position="53"/>
        <end position="62"/>
    </location>
</feature>
<keyword evidence="3" id="KW-1185">Reference proteome</keyword>
<gene>
    <name evidence="2" type="ORF">PV328_007732</name>
</gene>
<feature type="region of interest" description="Disordered" evidence="1">
    <location>
        <begin position="42"/>
        <end position="62"/>
    </location>
</feature>
<feature type="region of interest" description="Disordered" evidence="1">
    <location>
        <begin position="1"/>
        <end position="29"/>
    </location>
</feature>
<evidence type="ECO:0000313" key="3">
    <source>
        <dbReference type="Proteomes" id="UP001168990"/>
    </source>
</evidence>
<comment type="caution">
    <text evidence="2">The sequence shown here is derived from an EMBL/GenBank/DDBJ whole genome shotgun (WGS) entry which is preliminary data.</text>
</comment>
<protein>
    <submittedName>
        <fullName evidence="2">Uncharacterized protein</fullName>
    </submittedName>
</protein>
<name>A0AA39EZT6_9HYME</name>
<feature type="compositionally biased region" description="Acidic residues" evidence="1">
    <location>
        <begin position="42"/>
        <end position="52"/>
    </location>
</feature>
<dbReference type="AlphaFoldDB" id="A0AA39EZT6"/>
<organism evidence="2 3">
    <name type="scientific">Microctonus aethiopoides</name>
    <dbReference type="NCBI Taxonomy" id="144406"/>
    <lineage>
        <taxon>Eukaryota</taxon>
        <taxon>Metazoa</taxon>
        <taxon>Ecdysozoa</taxon>
        <taxon>Arthropoda</taxon>
        <taxon>Hexapoda</taxon>
        <taxon>Insecta</taxon>
        <taxon>Pterygota</taxon>
        <taxon>Neoptera</taxon>
        <taxon>Endopterygota</taxon>
        <taxon>Hymenoptera</taxon>
        <taxon>Apocrita</taxon>
        <taxon>Ichneumonoidea</taxon>
        <taxon>Braconidae</taxon>
        <taxon>Euphorinae</taxon>
        <taxon>Microctonus</taxon>
    </lineage>
</organism>
<dbReference type="Proteomes" id="UP001168990">
    <property type="component" value="Unassembled WGS sequence"/>
</dbReference>
<proteinExistence type="predicted"/>
<feature type="compositionally biased region" description="Basic and acidic residues" evidence="1">
    <location>
        <begin position="1"/>
        <end position="12"/>
    </location>
</feature>
<dbReference type="EMBL" id="JAQQBS010001423">
    <property type="protein sequence ID" value="KAK0160304.1"/>
    <property type="molecule type" value="Genomic_DNA"/>
</dbReference>
<evidence type="ECO:0000313" key="2">
    <source>
        <dbReference type="EMBL" id="KAK0160304.1"/>
    </source>
</evidence>
<evidence type="ECO:0000256" key="1">
    <source>
        <dbReference type="SAM" id="MobiDB-lite"/>
    </source>
</evidence>
<reference evidence="2" key="1">
    <citation type="journal article" date="2023" name="bioRxiv">
        <title>Scaffold-level genome assemblies of two parasitoid biocontrol wasps reveal the parthenogenesis mechanism and an associated novel virus.</title>
        <authorList>
            <person name="Inwood S."/>
            <person name="Skelly J."/>
            <person name="Guhlin J."/>
            <person name="Harrop T."/>
            <person name="Goldson S."/>
            <person name="Dearden P."/>
        </authorList>
    </citation>
    <scope>NUCLEOTIDE SEQUENCE</scope>
    <source>
        <strain evidence="2">Irish</strain>
        <tissue evidence="2">Whole body</tissue>
    </source>
</reference>
<reference evidence="2" key="2">
    <citation type="submission" date="2023-03" db="EMBL/GenBank/DDBJ databases">
        <authorList>
            <person name="Inwood S.N."/>
            <person name="Skelly J.G."/>
            <person name="Guhlin J."/>
            <person name="Harrop T.W.R."/>
            <person name="Goldson S.G."/>
            <person name="Dearden P.K."/>
        </authorList>
    </citation>
    <scope>NUCLEOTIDE SEQUENCE</scope>
    <source>
        <strain evidence="2">Irish</strain>
        <tissue evidence="2">Whole body</tissue>
    </source>
</reference>